<dbReference type="InterPro" id="IPR016167">
    <property type="entry name" value="FAD-bd_PCMH_sub1"/>
</dbReference>
<keyword evidence="3" id="KW-0274">FAD</keyword>
<dbReference type="Proteomes" id="UP000184330">
    <property type="component" value="Unassembled WGS sequence"/>
</dbReference>
<evidence type="ECO:0000256" key="3">
    <source>
        <dbReference type="ARBA" id="ARBA00022827"/>
    </source>
</evidence>
<keyword evidence="7" id="KW-1185">Reference proteome</keyword>
<dbReference type="InterPro" id="IPR016169">
    <property type="entry name" value="FAD-bd_PCMH_sub2"/>
</dbReference>
<dbReference type="PANTHER" id="PTHR42973">
    <property type="entry name" value="BINDING OXIDOREDUCTASE, PUTATIVE (AFU_ORTHOLOGUE AFUA_1G17690)-RELATED"/>
    <property type="match status" value="1"/>
</dbReference>
<dbReference type="InterPro" id="IPR016166">
    <property type="entry name" value="FAD-bd_PCMH"/>
</dbReference>
<dbReference type="Gene3D" id="3.30.465.10">
    <property type="match status" value="1"/>
</dbReference>
<organism evidence="6 7">
    <name type="scientific">Phialocephala subalpina</name>
    <dbReference type="NCBI Taxonomy" id="576137"/>
    <lineage>
        <taxon>Eukaryota</taxon>
        <taxon>Fungi</taxon>
        <taxon>Dikarya</taxon>
        <taxon>Ascomycota</taxon>
        <taxon>Pezizomycotina</taxon>
        <taxon>Leotiomycetes</taxon>
        <taxon>Helotiales</taxon>
        <taxon>Mollisiaceae</taxon>
        <taxon>Phialocephala</taxon>
        <taxon>Phialocephala fortinii species complex</taxon>
    </lineage>
</organism>
<evidence type="ECO:0000259" key="5">
    <source>
        <dbReference type="PROSITE" id="PS51387"/>
    </source>
</evidence>
<reference evidence="6 7" key="1">
    <citation type="submission" date="2016-03" db="EMBL/GenBank/DDBJ databases">
        <authorList>
            <person name="Ploux O."/>
        </authorList>
    </citation>
    <scope>NUCLEOTIDE SEQUENCE [LARGE SCALE GENOMIC DNA]</scope>
    <source>
        <strain evidence="6 7">UAMH 11012</strain>
    </source>
</reference>
<feature type="domain" description="FAD-binding PCMH-type" evidence="5">
    <location>
        <begin position="43"/>
        <end position="209"/>
    </location>
</feature>
<keyword evidence="2" id="KW-0285">Flavoprotein</keyword>
<accession>A0A1L7WK11</accession>
<dbReference type="PROSITE" id="PS51387">
    <property type="entry name" value="FAD_PCMH"/>
    <property type="match status" value="1"/>
</dbReference>
<dbReference type="OrthoDB" id="415825at2759"/>
<gene>
    <name evidence="6" type="ORF">PAC_02951</name>
</gene>
<dbReference type="Pfam" id="PF01565">
    <property type="entry name" value="FAD_binding_4"/>
    <property type="match status" value="1"/>
</dbReference>
<dbReference type="InterPro" id="IPR006094">
    <property type="entry name" value="Oxid_FAD_bind_N"/>
</dbReference>
<evidence type="ECO:0000256" key="1">
    <source>
        <dbReference type="ARBA" id="ARBA00005466"/>
    </source>
</evidence>
<dbReference type="SUPFAM" id="SSF56176">
    <property type="entry name" value="FAD-binding/transporter-associated domain-like"/>
    <property type="match status" value="1"/>
</dbReference>
<dbReference type="AlphaFoldDB" id="A0A1L7WK11"/>
<evidence type="ECO:0000313" key="7">
    <source>
        <dbReference type="Proteomes" id="UP000184330"/>
    </source>
</evidence>
<dbReference type="Gene3D" id="3.40.462.20">
    <property type="match status" value="1"/>
</dbReference>
<comment type="similarity">
    <text evidence="1">Belongs to the oxygen-dependent FAD-linked oxidoreductase family.</text>
</comment>
<protein>
    <submittedName>
        <fullName evidence="6">Related to 6-hydroxy-D-nicotine oxidase</fullName>
    </submittedName>
</protein>
<dbReference type="STRING" id="576137.A0A1L7WK11"/>
<evidence type="ECO:0000256" key="2">
    <source>
        <dbReference type="ARBA" id="ARBA00022630"/>
    </source>
</evidence>
<dbReference type="InterPro" id="IPR036318">
    <property type="entry name" value="FAD-bd_PCMH-like_sf"/>
</dbReference>
<dbReference type="InterPro" id="IPR050416">
    <property type="entry name" value="FAD-linked_Oxidoreductase"/>
</dbReference>
<evidence type="ECO:0000313" key="6">
    <source>
        <dbReference type="EMBL" id="CZR53073.1"/>
    </source>
</evidence>
<proteinExistence type="inferred from homology"/>
<dbReference type="EMBL" id="FJOG01000003">
    <property type="protein sequence ID" value="CZR53073.1"/>
    <property type="molecule type" value="Genomic_DNA"/>
</dbReference>
<dbReference type="GO" id="GO:0016491">
    <property type="term" value="F:oxidoreductase activity"/>
    <property type="evidence" value="ECO:0007669"/>
    <property type="project" value="UniProtKB-KW"/>
</dbReference>
<dbReference type="GO" id="GO:0071949">
    <property type="term" value="F:FAD binding"/>
    <property type="evidence" value="ECO:0007669"/>
    <property type="project" value="InterPro"/>
</dbReference>
<evidence type="ECO:0000256" key="4">
    <source>
        <dbReference type="ARBA" id="ARBA00023002"/>
    </source>
</evidence>
<dbReference type="PANTHER" id="PTHR42973:SF7">
    <property type="entry name" value="FAD-BINDING PCMH-TYPE DOMAIN-CONTAINING PROTEIN"/>
    <property type="match status" value="1"/>
</dbReference>
<keyword evidence="4" id="KW-0560">Oxidoreductase</keyword>
<dbReference type="Gene3D" id="3.30.43.10">
    <property type="entry name" value="Uridine Diphospho-n-acetylenolpyruvylglucosamine Reductase, domain 2"/>
    <property type="match status" value="1"/>
</dbReference>
<sequence>MGSVGNQKLSELEAFLKEHPHIPFATPSSPKYAALKEIFILDCKANPLIIVRPQTAADVSLLVKHAKAQGIKFVIRTGGHSLFGASSIDGAMTIDMRDIVYVNVEDGNKTAKVGGGILQGELATKLFEEGLATPIGTIPSVGYVGWAAYGGYGHLSAHFGLGVDQIVGAMIVDPSGNITDADEKLLRGIKGAGGIFGVIVEVTVRVLAGSLIFESSDISAAFKKLNIGYRELSAQGLPSELVVQQMIVNSPYGIALVFGFTWSSEDIETGRAWLSKCEALGTIVMNTVAETTLPDMLREAQAMVPLAVHGSIRTHSLRAMTEEVTAAVSPFLEKLPSDPGTMFVVHELRGPSAKPTKESVFGSREPHFMLEIIGCTLKQEARDASVEWSGSMWEALDKTDRKNILPETYISLDPPGESPGQTPLAKIFGSHDTDVVALKQEYDATNVFDLAIPRLVNYSVS</sequence>
<name>A0A1L7WK11_9HELO</name>